<evidence type="ECO:0000313" key="1">
    <source>
        <dbReference type="EMBL" id="CAI2367698.1"/>
    </source>
</evidence>
<proteinExistence type="predicted"/>
<evidence type="ECO:0000313" key="2">
    <source>
        <dbReference type="Proteomes" id="UP001295684"/>
    </source>
</evidence>
<dbReference type="EMBL" id="CAMPGE010008815">
    <property type="protein sequence ID" value="CAI2367698.1"/>
    <property type="molecule type" value="Genomic_DNA"/>
</dbReference>
<protein>
    <submittedName>
        <fullName evidence="1">Uncharacterized protein</fullName>
    </submittedName>
</protein>
<sequence>MIDQDEVPIFIDNLSQTDSSFDEFGKDSVSKKLSNGSPLSGRLPCRNSYAQSLGREIVLDEENEDLEETKELKTLRKKCKCGRPKREPLVKDLEKRPLNLKSQRSLQRFDILKHNPKNFKERSYIFDLKTSPPKIQKIPITNKFYKRSDFKYSSNYSTEPSTSRVTRNIQRHTKYHNYIKQRSISRTSSNSFLNPQNSIQKQFQKSSVPNLTRARVNSYSLQDLHIPHKLRLPKTKIPKELLLSSRFSRRA</sequence>
<gene>
    <name evidence="1" type="ORF">ECRASSUSDP1_LOCUS8986</name>
</gene>
<reference evidence="1" key="1">
    <citation type="submission" date="2023-07" db="EMBL/GenBank/DDBJ databases">
        <authorList>
            <consortium name="AG Swart"/>
            <person name="Singh M."/>
            <person name="Singh A."/>
            <person name="Seah K."/>
            <person name="Emmerich C."/>
        </authorList>
    </citation>
    <scope>NUCLEOTIDE SEQUENCE</scope>
    <source>
        <strain evidence="1">DP1</strain>
    </source>
</reference>
<dbReference type="Proteomes" id="UP001295684">
    <property type="component" value="Unassembled WGS sequence"/>
</dbReference>
<accession>A0AAD1UI62</accession>
<comment type="caution">
    <text evidence="1">The sequence shown here is derived from an EMBL/GenBank/DDBJ whole genome shotgun (WGS) entry which is preliminary data.</text>
</comment>
<organism evidence="1 2">
    <name type="scientific">Euplotes crassus</name>
    <dbReference type="NCBI Taxonomy" id="5936"/>
    <lineage>
        <taxon>Eukaryota</taxon>
        <taxon>Sar</taxon>
        <taxon>Alveolata</taxon>
        <taxon>Ciliophora</taxon>
        <taxon>Intramacronucleata</taxon>
        <taxon>Spirotrichea</taxon>
        <taxon>Hypotrichia</taxon>
        <taxon>Euplotida</taxon>
        <taxon>Euplotidae</taxon>
        <taxon>Moneuplotes</taxon>
    </lineage>
</organism>
<name>A0AAD1UI62_EUPCR</name>
<keyword evidence="2" id="KW-1185">Reference proteome</keyword>
<dbReference type="AlphaFoldDB" id="A0AAD1UI62"/>